<dbReference type="InterPro" id="IPR038330">
    <property type="entry name" value="TspO/MBR-related_sf"/>
</dbReference>
<evidence type="ECO:0000256" key="5">
    <source>
        <dbReference type="ARBA" id="ARBA00023136"/>
    </source>
</evidence>
<keyword evidence="7" id="KW-0732">Signal</keyword>
<dbReference type="PIRSF" id="PIRSF005859">
    <property type="entry name" value="PBR"/>
    <property type="match status" value="1"/>
</dbReference>
<dbReference type="PANTHER" id="PTHR10057">
    <property type="entry name" value="PERIPHERAL-TYPE BENZODIAZEPINE RECEPTOR"/>
    <property type="match status" value="1"/>
</dbReference>
<keyword evidence="3 6" id="KW-0812">Transmembrane</keyword>
<keyword evidence="9" id="KW-1185">Reference proteome</keyword>
<comment type="subcellular location">
    <subcellularLocation>
        <location evidence="1">Membrane</location>
        <topology evidence="1">Multi-pass membrane protein</topology>
    </subcellularLocation>
</comment>
<accession>A0ABS5RNL3</accession>
<evidence type="ECO:0000256" key="2">
    <source>
        <dbReference type="ARBA" id="ARBA00007524"/>
    </source>
</evidence>
<dbReference type="CDD" id="cd15904">
    <property type="entry name" value="TSPO_MBR"/>
    <property type="match status" value="1"/>
</dbReference>
<dbReference type="Proteomes" id="UP001519535">
    <property type="component" value="Unassembled WGS sequence"/>
</dbReference>
<name>A0ABS5RNL3_9MYCO</name>
<dbReference type="InterPro" id="IPR004307">
    <property type="entry name" value="TspO_MBR"/>
</dbReference>
<evidence type="ECO:0000256" key="6">
    <source>
        <dbReference type="SAM" id="Phobius"/>
    </source>
</evidence>
<evidence type="ECO:0000256" key="4">
    <source>
        <dbReference type="ARBA" id="ARBA00022989"/>
    </source>
</evidence>
<reference evidence="8 9" key="1">
    <citation type="submission" date="2021-05" db="EMBL/GenBank/DDBJ databases">
        <title>Mycobacterium acidophilum sp. nov., an extremely acid-tolerant member of the genus Mycobacterium.</title>
        <authorList>
            <person name="Xia J."/>
        </authorList>
    </citation>
    <scope>NUCLEOTIDE SEQUENCE [LARGE SCALE GENOMIC DNA]</scope>
    <source>
        <strain evidence="8 9">M1</strain>
    </source>
</reference>
<proteinExistence type="inferred from homology"/>
<feature type="transmembrane region" description="Helical" evidence="6">
    <location>
        <begin position="80"/>
        <end position="100"/>
    </location>
</feature>
<feature type="chain" id="PRO_5047448286" evidence="7">
    <location>
        <begin position="24"/>
        <end position="173"/>
    </location>
</feature>
<dbReference type="Pfam" id="PF03073">
    <property type="entry name" value="TspO_MBR"/>
    <property type="match status" value="1"/>
</dbReference>
<dbReference type="RefSeq" id="WP_214094755.1">
    <property type="nucleotide sequence ID" value="NZ_JAHCLR010000065.1"/>
</dbReference>
<keyword evidence="4 6" id="KW-1133">Transmembrane helix</keyword>
<feature type="signal peptide" evidence="7">
    <location>
        <begin position="1"/>
        <end position="23"/>
    </location>
</feature>
<evidence type="ECO:0000256" key="1">
    <source>
        <dbReference type="ARBA" id="ARBA00004141"/>
    </source>
</evidence>
<feature type="transmembrane region" description="Helical" evidence="6">
    <location>
        <begin position="136"/>
        <end position="157"/>
    </location>
</feature>
<evidence type="ECO:0000256" key="3">
    <source>
        <dbReference type="ARBA" id="ARBA00022692"/>
    </source>
</evidence>
<dbReference type="Gene3D" id="1.20.1260.100">
    <property type="entry name" value="TspO/MBR protein"/>
    <property type="match status" value="1"/>
</dbReference>
<comment type="caution">
    <text evidence="8">The sequence shown here is derived from an EMBL/GenBank/DDBJ whole genome shotgun (WGS) entry which is preliminary data.</text>
</comment>
<organism evidence="8 9">
    <name type="scientific">Mycolicibacter acidiphilus</name>
    <dbReference type="NCBI Taxonomy" id="2835306"/>
    <lineage>
        <taxon>Bacteria</taxon>
        <taxon>Bacillati</taxon>
        <taxon>Actinomycetota</taxon>
        <taxon>Actinomycetes</taxon>
        <taxon>Mycobacteriales</taxon>
        <taxon>Mycobacteriaceae</taxon>
        <taxon>Mycolicibacter</taxon>
    </lineage>
</organism>
<evidence type="ECO:0000313" key="9">
    <source>
        <dbReference type="Proteomes" id="UP001519535"/>
    </source>
</evidence>
<evidence type="ECO:0000313" key="8">
    <source>
        <dbReference type="EMBL" id="MBS9535906.1"/>
    </source>
</evidence>
<protein>
    <submittedName>
        <fullName evidence="8">Tryptophan-rich sensory protein</fullName>
    </submittedName>
</protein>
<dbReference type="EMBL" id="JAHCLR010000065">
    <property type="protein sequence ID" value="MBS9535906.1"/>
    <property type="molecule type" value="Genomic_DNA"/>
</dbReference>
<gene>
    <name evidence="8" type="ORF">KIH27_20185</name>
</gene>
<sequence length="173" mass="18527">MRIPTLAATAAAVAVTAAAGARATAPQVTSRWYQQLRKPAYQPPRQVFPVVWPALYADIAVVSASTLDRLDSTGRDRERGTYQVALIINLVLNAGWSWLFFNRRRFGTATVLSAGLTASSVDLARRAVAARGAGALPLVVYPLWCTFATVLCGHISLLNSGHRAPPTRSAVTP</sequence>
<keyword evidence="5 6" id="KW-0472">Membrane</keyword>
<dbReference type="PANTHER" id="PTHR10057:SF0">
    <property type="entry name" value="TRANSLOCATOR PROTEIN"/>
    <property type="match status" value="1"/>
</dbReference>
<evidence type="ECO:0000256" key="7">
    <source>
        <dbReference type="SAM" id="SignalP"/>
    </source>
</evidence>
<feature type="transmembrane region" description="Helical" evidence="6">
    <location>
        <begin position="47"/>
        <end position="68"/>
    </location>
</feature>
<comment type="similarity">
    <text evidence="2">Belongs to the TspO/BZRP family.</text>
</comment>